<feature type="region of interest" description="Disordered" evidence="2">
    <location>
        <begin position="1"/>
        <end position="115"/>
    </location>
</feature>
<protein>
    <recommendedName>
        <fullName evidence="5">200 kDa antigen p200</fullName>
    </recommendedName>
</protein>
<gene>
    <name evidence="3" type="ORF">CDCA_CDCA05G1476</name>
</gene>
<feature type="compositionally biased region" description="Polar residues" evidence="2">
    <location>
        <begin position="1"/>
        <end position="13"/>
    </location>
</feature>
<evidence type="ECO:0008006" key="5">
    <source>
        <dbReference type="Google" id="ProtNLM"/>
    </source>
</evidence>
<reference evidence="3 4" key="1">
    <citation type="submission" date="2022-07" db="EMBL/GenBank/DDBJ databases">
        <title>Genome-wide signatures of adaptation to extreme environments.</title>
        <authorList>
            <person name="Cho C.H."/>
            <person name="Yoon H.S."/>
        </authorList>
    </citation>
    <scope>NUCLEOTIDE SEQUENCE [LARGE SCALE GENOMIC DNA]</scope>
    <source>
        <strain evidence="3 4">DBV 063 E5</strain>
    </source>
</reference>
<proteinExistence type="predicted"/>
<feature type="coiled-coil region" evidence="1">
    <location>
        <begin position="157"/>
        <end position="208"/>
    </location>
</feature>
<feature type="region of interest" description="Disordered" evidence="2">
    <location>
        <begin position="410"/>
        <end position="458"/>
    </location>
</feature>
<keyword evidence="1" id="KW-0175">Coiled coil</keyword>
<sequence length="458" mass="51936">MSQSSGPATSQVQRKLLYSDEATREEASDSRETSAAAAGTLLSPPPSPTLSFLIQEHTQQERLRKQERSRATPVPRRTPTHEAERNGRRERRRRSITPNGQAALLQHSPGRPSTAVIPEKSHLLVGSPALHALVHDNHRGDGGAATATELAARDRHIAALTERCRQLEADREDDQKLVQLLDAYREKLDAAAAERRTLEEELTAERARAAKWHDKYVTWKQRASEWPPRLESEVRGLEARHRAAADEARTLVCKLEAEKRQLQDELQRSWDAQAQLQREAQTQQREAEERVAATVRQQCEQQHAAAVAELDAQFEAYRVEANRVMEAHGQRVRVLRQKLREANDVVARYQHQMAEEVERERTQMAAEGERERQRLQDALEEQVQLNEAAAEESRTWRQLVQQLQEELDAAEWSGRPQRKAPDGICGKERLDGECSSQRSPFAWGHGAPAHPAPFSLAR</sequence>
<accession>A0AAV9ITR1</accession>
<feature type="compositionally biased region" description="Low complexity" evidence="2">
    <location>
        <begin position="440"/>
        <end position="458"/>
    </location>
</feature>
<evidence type="ECO:0000256" key="1">
    <source>
        <dbReference type="SAM" id="Coils"/>
    </source>
</evidence>
<feature type="compositionally biased region" description="Basic and acidic residues" evidence="2">
    <location>
        <begin position="17"/>
        <end position="32"/>
    </location>
</feature>
<organism evidence="3 4">
    <name type="scientific">Cyanidium caldarium</name>
    <name type="common">Red alga</name>
    <dbReference type="NCBI Taxonomy" id="2771"/>
    <lineage>
        <taxon>Eukaryota</taxon>
        <taxon>Rhodophyta</taxon>
        <taxon>Bangiophyceae</taxon>
        <taxon>Cyanidiales</taxon>
        <taxon>Cyanidiaceae</taxon>
        <taxon>Cyanidium</taxon>
    </lineage>
</organism>
<evidence type="ECO:0000313" key="3">
    <source>
        <dbReference type="EMBL" id="KAK4535451.1"/>
    </source>
</evidence>
<comment type="caution">
    <text evidence="3">The sequence shown here is derived from an EMBL/GenBank/DDBJ whole genome shotgun (WGS) entry which is preliminary data.</text>
</comment>
<feature type="compositionally biased region" description="Low complexity" evidence="2">
    <location>
        <begin position="33"/>
        <end position="42"/>
    </location>
</feature>
<feature type="compositionally biased region" description="Basic and acidic residues" evidence="2">
    <location>
        <begin position="58"/>
        <end position="70"/>
    </location>
</feature>
<name>A0AAV9ITR1_CYACA</name>
<dbReference type="Proteomes" id="UP001301350">
    <property type="component" value="Unassembled WGS sequence"/>
</dbReference>
<keyword evidence="4" id="KW-1185">Reference proteome</keyword>
<dbReference type="EMBL" id="JANCYW010000005">
    <property type="protein sequence ID" value="KAK4535451.1"/>
    <property type="molecule type" value="Genomic_DNA"/>
</dbReference>
<evidence type="ECO:0000313" key="4">
    <source>
        <dbReference type="Proteomes" id="UP001301350"/>
    </source>
</evidence>
<evidence type="ECO:0000256" key="2">
    <source>
        <dbReference type="SAM" id="MobiDB-lite"/>
    </source>
</evidence>
<feature type="region of interest" description="Disordered" evidence="2">
    <location>
        <begin position="355"/>
        <end position="374"/>
    </location>
</feature>
<dbReference type="AlphaFoldDB" id="A0AAV9ITR1"/>
<feature type="compositionally biased region" description="Basic and acidic residues" evidence="2">
    <location>
        <begin position="419"/>
        <end position="432"/>
    </location>
</feature>